<name>A0A090NB34_SHIDY</name>
<dbReference type="Proteomes" id="UP000017944">
    <property type="component" value="Unassembled WGS sequence"/>
</dbReference>
<feature type="binding site" evidence="2">
    <location>
        <begin position="137"/>
        <end position="140"/>
    </location>
    <ligand>
        <name>glutathione</name>
        <dbReference type="ChEBI" id="CHEBI:57925"/>
    </ligand>
</feature>
<dbReference type="InterPro" id="IPR004045">
    <property type="entry name" value="Glutathione_S-Trfase_N"/>
</dbReference>
<dbReference type="InterPro" id="IPR047047">
    <property type="entry name" value="GST_Omega-like_C"/>
</dbReference>
<comment type="caution">
    <text evidence="5">The sequence shown here is derived from an EMBL/GenBank/DDBJ whole genome shotgun (WGS) entry which is preliminary data.</text>
</comment>
<dbReference type="GO" id="GO:0005737">
    <property type="term" value="C:cytoplasm"/>
    <property type="evidence" value="ECO:0007669"/>
    <property type="project" value="TreeGrafter"/>
</dbReference>
<evidence type="ECO:0000256" key="3">
    <source>
        <dbReference type="PIRSR" id="PIRSR015753-3"/>
    </source>
</evidence>
<dbReference type="FunFam" id="1.20.1050.10:FF:000019">
    <property type="entry name" value="Glutathione S-transferase, omega"/>
    <property type="match status" value="1"/>
</dbReference>
<proteinExistence type="predicted"/>
<evidence type="ECO:0000313" key="6">
    <source>
        <dbReference type="Proteomes" id="UP000017944"/>
    </source>
</evidence>
<dbReference type="EMBL" id="AXUT01000468">
    <property type="protein sequence ID" value="ESU76907.1"/>
    <property type="molecule type" value="Genomic_DNA"/>
</dbReference>
<feature type="active site" description="Proton donor/acceptor" evidence="1">
    <location>
        <position position="202"/>
    </location>
</feature>
<feature type="site" description="Lowers pKa of active site Cys" evidence="3">
    <location>
        <position position="303"/>
    </location>
</feature>
<dbReference type="InterPro" id="IPR036282">
    <property type="entry name" value="Glutathione-S-Trfase_C_sf"/>
</dbReference>
<feature type="binding site" evidence="2">
    <location>
        <begin position="155"/>
        <end position="156"/>
    </location>
    <ligand>
        <name>glutathione</name>
        <dbReference type="ChEBI" id="CHEBI:57925"/>
    </ligand>
</feature>
<evidence type="ECO:0000259" key="4">
    <source>
        <dbReference type="PROSITE" id="PS50405"/>
    </source>
</evidence>
<dbReference type="GO" id="GO:0004364">
    <property type="term" value="F:glutathione transferase activity"/>
    <property type="evidence" value="ECO:0007669"/>
    <property type="project" value="InterPro"/>
</dbReference>
<dbReference type="PIRSF" id="PIRSF015753">
    <property type="entry name" value="GST"/>
    <property type="match status" value="1"/>
</dbReference>
<evidence type="ECO:0000256" key="1">
    <source>
        <dbReference type="PIRSR" id="PIRSR015753-1"/>
    </source>
</evidence>
<dbReference type="PATRIC" id="fig|1401327.3.peg.3857"/>
<dbReference type="Gene3D" id="1.20.1050.10">
    <property type="match status" value="1"/>
</dbReference>
<keyword evidence="5" id="KW-0808">Transferase</keyword>
<dbReference type="Gene3D" id="3.40.30.10">
    <property type="entry name" value="Glutaredoxin"/>
    <property type="match status" value="1"/>
</dbReference>
<feature type="active site" description="Nucleophile" evidence="1">
    <location>
        <position position="70"/>
    </location>
</feature>
<dbReference type="InterPro" id="IPR010987">
    <property type="entry name" value="Glutathione-S-Trfase_C-like"/>
</dbReference>
<organism evidence="5 6">
    <name type="scientific">Shigella dysenteriae WRSd3</name>
    <dbReference type="NCBI Taxonomy" id="1401327"/>
    <lineage>
        <taxon>Bacteria</taxon>
        <taxon>Pseudomonadati</taxon>
        <taxon>Pseudomonadota</taxon>
        <taxon>Gammaproteobacteria</taxon>
        <taxon>Enterobacterales</taxon>
        <taxon>Enterobacteriaceae</taxon>
        <taxon>Shigella</taxon>
    </lineage>
</organism>
<dbReference type="InterPro" id="IPR036249">
    <property type="entry name" value="Thioredoxin-like_sf"/>
</dbReference>
<evidence type="ECO:0000313" key="5">
    <source>
        <dbReference type="EMBL" id="ESU76907.1"/>
    </source>
</evidence>
<dbReference type="FunFam" id="3.40.30.10:FF:000058">
    <property type="entry name" value="Glutathione S-transferase, omega"/>
    <property type="match status" value="1"/>
</dbReference>
<dbReference type="SUPFAM" id="SSF52833">
    <property type="entry name" value="Thioredoxin-like"/>
    <property type="match status" value="1"/>
</dbReference>
<dbReference type="PROSITE" id="PS50405">
    <property type="entry name" value="GST_CTER"/>
    <property type="match status" value="1"/>
</dbReference>
<protein>
    <submittedName>
        <fullName evidence="5">Glutathione S-transferase family protein</fullName>
    </submittedName>
</protein>
<dbReference type="InterPro" id="IPR040079">
    <property type="entry name" value="Glutathione_S-Trfase"/>
</dbReference>
<dbReference type="Pfam" id="PF13410">
    <property type="entry name" value="GST_C_2"/>
    <property type="match status" value="1"/>
</dbReference>
<dbReference type="PANTHER" id="PTHR32419:SF6">
    <property type="entry name" value="GLUTATHIONE S-TRANSFERASE OMEGA-LIKE 1-RELATED"/>
    <property type="match status" value="1"/>
</dbReference>
<feature type="binding site" evidence="2">
    <location>
        <position position="103"/>
    </location>
    <ligand>
        <name>glutathione</name>
        <dbReference type="ChEBI" id="CHEBI:57925"/>
    </ligand>
</feature>
<feature type="domain" description="GST C-terminal" evidence="4">
    <location>
        <begin position="179"/>
        <end position="303"/>
    </location>
</feature>
<dbReference type="Pfam" id="PF13409">
    <property type="entry name" value="GST_N_2"/>
    <property type="match status" value="1"/>
</dbReference>
<dbReference type="InterPro" id="IPR016639">
    <property type="entry name" value="GST_Omega/GSH"/>
</dbReference>
<feature type="site" description="Lowers pKa of active site Cys" evidence="3">
    <location>
        <position position="260"/>
    </location>
</feature>
<reference evidence="5 6" key="1">
    <citation type="submission" date="2013-10" db="EMBL/GenBank/DDBJ databases">
        <title>Draft genomes and the virulence plasmids of Sd1617 vaccine constructs: WRSd3 and WRSd5.</title>
        <authorList>
            <person name="Aksomboon Vongsawan A."/>
            <person name="Venkatesan M.M."/>
            <person name="Vaisvil B."/>
            <person name="Emel G."/>
            <person name="Kepatral V."/>
            <person name="Sethabutr O."/>
            <person name="Serichantalergs O."/>
            <person name="Mason C."/>
        </authorList>
    </citation>
    <scope>NUCLEOTIDE SEQUENCE [LARGE SCALE GENOMIC DNA]</scope>
    <source>
        <strain evidence="5 6">WRSd3</strain>
    </source>
</reference>
<dbReference type="SFLD" id="SFLDS00019">
    <property type="entry name" value="Glutathione_Transferase_(cytos"/>
    <property type="match status" value="1"/>
</dbReference>
<gene>
    <name evidence="5" type="ORF">WRSd3_04166</name>
</gene>
<dbReference type="CDD" id="cd03190">
    <property type="entry name" value="GST_C_Omega_like"/>
    <property type="match status" value="1"/>
</dbReference>
<dbReference type="SFLD" id="SFLDG01206">
    <property type="entry name" value="Xi.1"/>
    <property type="match status" value="1"/>
</dbReference>
<sequence length="335" mass="38366">MLLEERKMGQLIDGVWHDTWYDTKSTGGKFQRSASAFRNWLTADGAPGPTGTGGFIAEKDRYHLYVSLACPWAHRTLIMRKLKGLEPFISVSVVNPLMLENGWTFDDSFPGATGDTLYQHEFLYQLYLHADPHYSGRVTVPVLWDKKNHTIVSNESAEIIRMFNTAFDALGAKAGDYYPPALQTKIDELNGWIYDTVNNGVYKAGFATSQQAYDEAVEKVFESLARLEQILGQHRYLTGNQLTEADIRLWTTLVRFDPVYVTHFKCDKHRISDYLNLYGFLRDIYQMPGIAETVNFDHIRNHYFRSHKTINPTGIISIGPWQDLDEPHGRDVRFG</sequence>
<evidence type="ECO:0000256" key="2">
    <source>
        <dbReference type="PIRSR" id="PIRSR015753-2"/>
    </source>
</evidence>
<dbReference type="PANTHER" id="PTHR32419">
    <property type="entry name" value="GLUTATHIONYL-HYDROQUINONE REDUCTASE"/>
    <property type="match status" value="1"/>
</dbReference>
<dbReference type="AlphaFoldDB" id="A0A090NB34"/>
<accession>A0A090NB34</accession>
<dbReference type="SUPFAM" id="SSF47616">
    <property type="entry name" value="GST C-terminal domain-like"/>
    <property type="match status" value="1"/>
</dbReference>
<dbReference type="SFLD" id="SFLDG01148">
    <property type="entry name" value="Xi_(cytGST)"/>
    <property type="match status" value="1"/>
</dbReference>